<name>A0A3N4JUT7_9PEZI</name>
<gene>
    <name evidence="1" type="ORF">L873DRAFT_1788731</name>
</gene>
<protein>
    <submittedName>
        <fullName evidence="1">Uncharacterized protein</fullName>
    </submittedName>
</protein>
<dbReference type="EMBL" id="ML120377">
    <property type="protein sequence ID" value="RPB00799.1"/>
    <property type="molecule type" value="Genomic_DNA"/>
</dbReference>
<dbReference type="OrthoDB" id="10423519at2759"/>
<accession>A0A3N4JUT7</accession>
<proteinExistence type="predicted"/>
<organism evidence="1 2">
    <name type="scientific">Choiromyces venosus 120613-1</name>
    <dbReference type="NCBI Taxonomy" id="1336337"/>
    <lineage>
        <taxon>Eukaryota</taxon>
        <taxon>Fungi</taxon>
        <taxon>Dikarya</taxon>
        <taxon>Ascomycota</taxon>
        <taxon>Pezizomycotina</taxon>
        <taxon>Pezizomycetes</taxon>
        <taxon>Pezizales</taxon>
        <taxon>Tuberaceae</taxon>
        <taxon>Choiromyces</taxon>
    </lineage>
</organism>
<dbReference type="Proteomes" id="UP000276215">
    <property type="component" value="Unassembled WGS sequence"/>
</dbReference>
<keyword evidence="2" id="KW-1185">Reference proteome</keyword>
<evidence type="ECO:0000313" key="1">
    <source>
        <dbReference type="EMBL" id="RPB00799.1"/>
    </source>
</evidence>
<evidence type="ECO:0000313" key="2">
    <source>
        <dbReference type="Proteomes" id="UP000276215"/>
    </source>
</evidence>
<reference evidence="1 2" key="1">
    <citation type="journal article" date="2018" name="Nat. Ecol. Evol.">
        <title>Pezizomycetes genomes reveal the molecular basis of ectomycorrhizal truffle lifestyle.</title>
        <authorList>
            <person name="Murat C."/>
            <person name="Payen T."/>
            <person name="Noel B."/>
            <person name="Kuo A."/>
            <person name="Morin E."/>
            <person name="Chen J."/>
            <person name="Kohler A."/>
            <person name="Krizsan K."/>
            <person name="Balestrini R."/>
            <person name="Da Silva C."/>
            <person name="Montanini B."/>
            <person name="Hainaut M."/>
            <person name="Levati E."/>
            <person name="Barry K.W."/>
            <person name="Belfiori B."/>
            <person name="Cichocki N."/>
            <person name="Clum A."/>
            <person name="Dockter R.B."/>
            <person name="Fauchery L."/>
            <person name="Guy J."/>
            <person name="Iotti M."/>
            <person name="Le Tacon F."/>
            <person name="Lindquist E.A."/>
            <person name="Lipzen A."/>
            <person name="Malagnac F."/>
            <person name="Mello A."/>
            <person name="Molinier V."/>
            <person name="Miyauchi S."/>
            <person name="Poulain J."/>
            <person name="Riccioni C."/>
            <person name="Rubini A."/>
            <person name="Sitrit Y."/>
            <person name="Splivallo R."/>
            <person name="Traeger S."/>
            <person name="Wang M."/>
            <person name="Zifcakova L."/>
            <person name="Wipf D."/>
            <person name="Zambonelli A."/>
            <person name="Paolocci F."/>
            <person name="Nowrousian M."/>
            <person name="Ottonello S."/>
            <person name="Baldrian P."/>
            <person name="Spatafora J.W."/>
            <person name="Henrissat B."/>
            <person name="Nagy L.G."/>
            <person name="Aury J.M."/>
            <person name="Wincker P."/>
            <person name="Grigoriev I.V."/>
            <person name="Bonfante P."/>
            <person name="Martin F.M."/>
        </authorList>
    </citation>
    <scope>NUCLEOTIDE SEQUENCE [LARGE SCALE GENOMIC DNA]</scope>
    <source>
        <strain evidence="1 2">120613-1</strain>
    </source>
</reference>
<sequence length="136" mass="15062">MSFESMTGTEVYTINARAGVDPAITRYLEDLHFPIAGGCFANLHRSAILLGLEYDSVELQEMYTTCCKADEFHSYILDLAMAFSLDAHDILPGAPFLASTHPADVGDSVTMEEIRQDDERRVSSVIRENEAEIEAV</sequence>
<dbReference type="AlphaFoldDB" id="A0A3N4JUT7"/>